<evidence type="ECO:0000256" key="1">
    <source>
        <dbReference type="ARBA" id="ARBA00006756"/>
    </source>
</evidence>
<name>A0A7J7KVQ1_9MAGN</name>
<comment type="function">
    <text evidence="3">Component of the exocyst complex.</text>
</comment>
<accession>A0A7J7KVQ1</accession>
<dbReference type="SUPFAM" id="SSF74788">
    <property type="entry name" value="Cullin repeat-like"/>
    <property type="match status" value="1"/>
</dbReference>
<keyword evidence="6" id="KW-1185">Reference proteome</keyword>
<dbReference type="EMBL" id="JACGCM010002840">
    <property type="protein sequence ID" value="KAF6134443.1"/>
    <property type="molecule type" value="Genomic_DNA"/>
</dbReference>
<dbReference type="InterPro" id="IPR046364">
    <property type="entry name" value="Exo70_C"/>
</dbReference>
<keyword evidence="2 3" id="KW-0813">Transport</keyword>
<dbReference type="PANTHER" id="PTHR12542">
    <property type="entry name" value="EXOCYST COMPLEX PROTEIN EXO70"/>
    <property type="match status" value="1"/>
</dbReference>
<keyword evidence="3" id="KW-0653">Protein transport</keyword>
<reference evidence="5 6" key="1">
    <citation type="journal article" date="2020" name="IScience">
        <title>Genome Sequencing of the Endangered Kingdonia uniflora (Circaeasteraceae, Ranunculales) Reveals Potential Mechanisms of Evolutionary Specialization.</title>
        <authorList>
            <person name="Sun Y."/>
            <person name="Deng T."/>
            <person name="Zhang A."/>
            <person name="Moore M.J."/>
            <person name="Landis J.B."/>
            <person name="Lin N."/>
            <person name="Zhang H."/>
            <person name="Zhang X."/>
            <person name="Huang J."/>
            <person name="Zhang X."/>
            <person name="Sun H."/>
            <person name="Wang H."/>
        </authorList>
    </citation>
    <scope>NUCLEOTIDE SEQUENCE [LARGE SCALE GENOMIC DNA]</scope>
    <source>
        <strain evidence="5">TB1705</strain>
        <tissue evidence="5">Leaf</tissue>
    </source>
</reference>
<evidence type="ECO:0000313" key="5">
    <source>
        <dbReference type="EMBL" id="KAF6134443.1"/>
    </source>
</evidence>
<dbReference type="PANTHER" id="PTHR12542:SF17">
    <property type="entry name" value="EXOCYST SUBUNIT EXO70 FAMILY PROTEIN"/>
    <property type="match status" value="1"/>
</dbReference>
<dbReference type="OrthoDB" id="1922221at2759"/>
<dbReference type="Pfam" id="PF03081">
    <property type="entry name" value="Exo70_C"/>
    <property type="match status" value="1"/>
</dbReference>
<proteinExistence type="inferred from homology"/>
<dbReference type="AlphaFoldDB" id="A0A7J7KVQ1"/>
<feature type="domain" description="Exocyst complex subunit Exo70 C-terminal" evidence="4">
    <location>
        <begin position="11"/>
        <end position="313"/>
    </location>
</feature>
<protein>
    <recommendedName>
        <fullName evidence="3">Exocyst subunit Exo70 family protein</fullName>
    </recommendedName>
</protein>
<comment type="caution">
    <text evidence="5">The sequence shown here is derived from an EMBL/GenBank/DDBJ whole genome shotgun (WGS) entry which is preliminary data.</text>
</comment>
<dbReference type="InterPro" id="IPR016159">
    <property type="entry name" value="Cullin_repeat-like_dom_sf"/>
</dbReference>
<evidence type="ECO:0000256" key="3">
    <source>
        <dbReference type="RuleBase" id="RU365026"/>
    </source>
</evidence>
<dbReference type="Gene3D" id="1.20.1280.170">
    <property type="entry name" value="Exocyst complex component Exo70"/>
    <property type="match status" value="1"/>
</dbReference>
<dbReference type="InterPro" id="IPR004140">
    <property type="entry name" value="Exo70"/>
</dbReference>
<dbReference type="GO" id="GO:0006887">
    <property type="term" value="P:exocytosis"/>
    <property type="evidence" value="ECO:0007669"/>
    <property type="project" value="UniProtKB-KW"/>
</dbReference>
<dbReference type="Proteomes" id="UP000541444">
    <property type="component" value="Unassembled WGS sequence"/>
</dbReference>
<organism evidence="5 6">
    <name type="scientific">Kingdonia uniflora</name>
    <dbReference type="NCBI Taxonomy" id="39325"/>
    <lineage>
        <taxon>Eukaryota</taxon>
        <taxon>Viridiplantae</taxon>
        <taxon>Streptophyta</taxon>
        <taxon>Embryophyta</taxon>
        <taxon>Tracheophyta</taxon>
        <taxon>Spermatophyta</taxon>
        <taxon>Magnoliopsida</taxon>
        <taxon>Ranunculales</taxon>
        <taxon>Circaeasteraceae</taxon>
        <taxon>Kingdonia</taxon>
    </lineage>
</organism>
<dbReference type="GO" id="GO:0000145">
    <property type="term" value="C:exocyst"/>
    <property type="evidence" value="ECO:0007669"/>
    <property type="project" value="InterPro"/>
</dbReference>
<gene>
    <name evidence="5" type="ORF">GIB67_011869</name>
</gene>
<evidence type="ECO:0000313" key="6">
    <source>
        <dbReference type="Proteomes" id="UP000541444"/>
    </source>
</evidence>
<keyword evidence="3" id="KW-0268">Exocytosis</keyword>
<sequence length="313" mass="36220">MDWEILDLEIKNWLKAAITEVKTLFAGERILYDYVFSSSDSMRESCFSEISRNGAMTLFQFREHISKSKKKSEKIFRMLNLCIRIADLWQDIETIFSIEWTNIVITQALSSLQSLGEAVRAMLYNFEAMIPKNLLKSSAQGGGVHSLTRYVLKYLIILSNYSGVLSDINVEWPMTGQSSLHESYRVSLTSKNSDMQPITTTFAWLIHILLCKLDGKAEHYKEAPLSYLFLTNNLNYIIRKVRTSNHQFILGEEWISKHEAKEKHYMVRYEHLGWSKVVLVLPEDSNSEISILEAKNCFKRFDSAFQVALRTQS</sequence>
<evidence type="ECO:0000256" key="2">
    <source>
        <dbReference type="ARBA" id="ARBA00022448"/>
    </source>
</evidence>
<evidence type="ECO:0000259" key="4">
    <source>
        <dbReference type="Pfam" id="PF03081"/>
    </source>
</evidence>
<comment type="similarity">
    <text evidence="1 3">Belongs to the EXO70 family.</text>
</comment>
<dbReference type="GO" id="GO:0015031">
    <property type="term" value="P:protein transport"/>
    <property type="evidence" value="ECO:0007669"/>
    <property type="project" value="UniProtKB-KW"/>
</dbReference>
<dbReference type="GO" id="GO:0005546">
    <property type="term" value="F:phosphatidylinositol-4,5-bisphosphate binding"/>
    <property type="evidence" value="ECO:0007669"/>
    <property type="project" value="InterPro"/>
</dbReference>